<dbReference type="EMBL" id="MT141589">
    <property type="protein sequence ID" value="QJA68128.1"/>
    <property type="molecule type" value="Genomic_DNA"/>
</dbReference>
<gene>
    <name evidence="1" type="ORF">MM415A08192_0003</name>
</gene>
<protein>
    <submittedName>
        <fullName evidence="1">Uncharacterized protein</fullName>
    </submittedName>
</protein>
<dbReference type="AlphaFoldDB" id="A0A6M3JFM6"/>
<organism evidence="1">
    <name type="scientific">viral metagenome</name>
    <dbReference type="NCBI Taxonomy" id="1070528"/>
    <lineage>
        <taxon>unclassified sequences</taxon>
        <taxon>metagenomes</taxon>
        <taxon>organismal metagenomes</taxon>
    </lineage>
</organism>
<name>A0A6M3JFM6_9ZZZZ</name>
<proteinExistence type="predicted"/>
<accession>A0A6M3JFM6</accession>
<sequence length="109" mass="12524">MNEKLIYEWLRHELKGQKGVGIVHEDGCVTAVWVTAYHVRHECPLPPLDMNTWHGEVVPKLVAEGRGVEFIANRTGERYWVIRKPTENGFSLFSLAAPYETLTEYLEAK</sequence>
<reference evidence="1" key="1">
    <citation type="submission" date="2020-03" db="EMBL/GenBank/DDBJ databases">
        <title>The deep terrestrial virosphere.</title>
        <authorList>
            <person name="Holmfeldt K."/>
            <person name="Nilsson E."/>
            <person name="Simone D."/>
            <person name="Lopez-Fernandez M."/>
            <person name="Wu X."/>
            <person name="de Brujin I."/>
            <person name="Lundin D."/>
            <person name="Andersson A."/>
            <person name="Bertilsson S."/>
            <person name="Dopson M."/>
        </authorList>
    </citation>
    <scope>NUCLEOTIDE SEQUENCE</scope>
    <source>
        <strain evidence="1">MM415A08192</strain>
    </source>
</reference>
<evidence type="ECO:0000313" key="1">
    <source>
        <dbReference type="EMBL" id="QJA68128.1"/>
    </source>
</evidence>